<accession>A0ABP1D5L7</accession>
<proteinExistence type="predicted"/>
<dbReference type="Proteomes" id="UP001497453">
    <property type="component" value="Chromosome 3"/>
</dbReference>
<organism evidence="2 3">
    <name type="scientific">Somion occarium</name>
    <dbReference type="NCBI Taxonomy" id="3059160"/>
    <lineage>
        <taxon>Eukaryota</taxon>
        <taxon>Fungi</taxon>
        <taxon>Dikarya</taxon>
        <taxon>Basidiomycota</taxon>
        <taxon>Agaricomycotina</taxon>
        <taxon>Agaricomycetes</taxon>
        <taxon>Polyporales</taxon>
        <taxon>Cerrenaceae</taxon>
        <taxon>Somion</taxon>
    </lineage>
</organism>
<dbReference type="InterPro" id="IPR046528">
    <property type="entry name" value="DUF6593"/>
</dbReference>
<sequence length="216" mass="24305">MDSQLTLVDNIILPEREASTVLTFTRDSLLNSTLHLRGTSRVAYVIQTNNHSTRTEIRKIIPGNDESPVVVRIDRSDLLADKITFTGIPSMKISQWLKSKKFTDPYASSTTNSAPMRYVWKPTSASEIALYREDIPFRPIVWFRSSLRSVEPAYLALQPEAESLQDVVLASLVIVEQRYRVKDRMASGRPSSSILGNAACILLSERARWHLKLSGA</sequence>
<evidence type="ECO:0000259" key="1">
    <source>
        <dbReference type="Pfam" id="PF20236"/>
    </source>
</evidence>
<name>A0ABP1D5L7_9APHY</name>
<reference evidence="3" key="1">
    <citation type="submission" date="2024-04" db="EMBL/GenBank/DDBJ databases">
        <authorList>
            <person name="Shaw F."/>
            <person name="Minotto A."/>
        </authorList>
    </citation>
    <scope>NUCLEOTIDE SEQUENCE [LARGE SCALE GENOMIC DNA]</scope>
</reference>
<gene>
    <name evidence="2" type="ORF">GFSPODELE1_LOCUS4417</name>
</gene>
<feature type="domain" description="DUF6593" evidence="1">
    <location>
        <begin position="27"/>
        <end position="180"/>
    </location>
</feature>
<dbReference type="EMBL" id="OZ037946">
    <property type="protein sequence ID" value="CAL1703146.1"/>
    <property type="molecule type" value="Genomic_DNA"/>
</dbReference>
<evidence type="ECO:0000313" key="3">
    <source>
        <dbReference type="Proteomes" id="UP001497453"/>
    </source>
</evidence>
<keyword evidence="3" id="KW-1185">Reference proteome</keyword>
<protein>
    <recommendedName>
        <fullName evidence="1">DUF6593 domain-containing protein</fullName>
    </recommendedName>
</protein>
<evidence type="ECO:0000313" key="2">
    <source>
        <dbReference type="EMBL" id="CAL1703146.1"/>
    </source>
</evidence>
<dbReference type="Pfam" id="PF20236">
    <property type="entry name" value="DUF6593"/>
    <property type="match status" value="1"/>
</dbReference>